<keyword evidence="5" id="KW-0963">Cytoplasm</keyword>
<proteinExistence type="inferred from homology"/>
<evidence type="ECO:0000256" key="1">
    <source>
        <dbReference type="ARBA" id="ARBA00000903"/>
    </source>
</evidence>
<evidence type="ECO:0000256" key="3">
    <source>
        <dbReference type="ARBA" id="ARBA00008145"/>
    </source>
</evidence>
<dbReference type="GO" id="GO:0008119">
    <property type="term" value="F:thiopurine S-methyltransferase activity"/>
    <property type="evidence" value="ECO:0007669"/>
    <property type="project" value="UniProtKB-EC"/>
</dbReference>
<dbReference type="AlphaFoldDB" id="A0A8S3SLX2"/>
<dbReference type="OrthoDB" id="276151at2759"/>
<comment type="similarity">
    <text evidence="3">Belongs to the class I-like SAM-binding methyltransferase superfamily. TPMT family.</text>
</comment>
<evidence type="ECO:0000256" key="4">
    <source>
        <dbReference type="ARBA" id="ARBA00011905"/>
    </source>
</evidence>
<evidence type="ECO:0000256" key="8">
    <source>
        <dbReference type="ARBA" id="ARBA00022691"/>
    </source>
</evidence>
<evidence type="ECO:0000313" key="9">
    <source>
        <dbReference type="EMBL" id="CAG2217902.1"/>
    </source>
</evidence>
<dbReference type="Gene3D" id="3.40.50.150">
    <property type="entry name" value="Vaccinia Virus protein VP39"/>
    <property type="match status" value="2"/>
</dbReference>
<keyword evidence="10" id="KW-1185">Reference proteome</keyword>
<dbReference type="InterPro" id="IPR008854">
    <property type="entry name" value="TPMT"/>
</dbReference>
<name>A0A8S3SLX2_MYTED</name>
<reference evidence="9" key="1">
    <citation type="submission" date="2021-03" db="EMBL/GenBank/DDBJ databases">
        <authorList>
            <person name="Bekaert M."/>
        </authorList>
    </citation>
    <scope>NUCLEOTIDE SEQUENCE</scope>
</reference>
<evidence type="ECO:0000256" key="2">
    <source>
        <dbReference type="ARBA" id="ARBA00004496"/>
    </source>
</evidence>
<comment type="caution">
    <text evidence="9">The sequence shown here is derived from an EMBL/GenBank/DDBJ whole genome shotgun (WGS) entry which is preliminary data.</text>
</comment>
<keyword evidence="7 9" id="KW-0808">Transferase</keyword>
<dbReference type="PANTHER" id="PTHR10259:SF11">
    <property type="entry name" value="THIOPURINE S-METHYLTRANSFERASE"/>
    <property type="match status" value="1"/>
</dbReference>
<dbReference type="Pfam" id="PF05724">
    <property type="entry name" value="TPMT"/>
    <property type="match status" value="2"/>
</dbReference>
<dbReference type="PANTHER" id="PTHR10259">
    <property type="entry name" value="THIOPURINE S-METHYLTRANSFERASE"/>
    <property type="match status" value="1"/>
</dbReference>
<accession>A0A8S3SLX2</accession>
<keyword evidence="8" id="KW-0949">S-adenosyl-L-methionine</keyword>
<gene>
    <name evidence="9" type="ORF">MEDL_31554</name>
</gene>
<organism evidence="9 10">
    <name type="scientific">Mytilus edulis</name>
    <name type="common">Blue mussel</name>
    <dbReference type="NCBI Taxonomy" id="6550"/>
    <lineage>
        <taxon>Eukaryota</taxon>
        <taxon>Metazoa</taxon>
        <taxon>Spiralia</taxon>
        <taxon>Lophotrochozoa</taxon>
        <taxon>Mollusca</taxon>
        <taxon>Bivalvia</taxon>
        <taxon>Autobranchia</taxon>
        <taxon>Pteriomorphia</taxon>
        <taxon>Mytilida</taxon>
        <taxon>Mytiloidea</taxon>
        <taxon>Mytilidae</taxon>
        <taxon>Mytilinae</taxon>
        <taxon>Mytilus</taxon>
    </lineage>
</organism>
<dbReference type="GO" id="GO:0005737">
    <property type="term" value="C:cytoplasm"/>
    <property type="evidence" value="ECO:0007669"/>
    <property type="project" value="UniProtKB-SubCell"/>
</dbReference>
<dbReference type="EC" id="2.1.1.67" evidence="4"/>
<dbReference type="Proteomes" id="UP000683360">
    <property type="component" value="Unassembled WGS sequence"/>
</dbReference>
<comment type="catalytic activity">
    <reaction evidence="1">
        <text>S-adenosyl-L-methionine + a thiopurine = S-adenosyl-L-homocysteine + a thiopurine S-methylether.</text>
        <dbReference type="EC" id="2.1.1.67"/>
    </reaction>
</comment>
<comment type="subcellular location">
    <subcellularLocation>
        <location evidence="2">Cytoplasm</location>
    </subcellularLocation>
</comment>
<dbReference type="GO" id="GO:0032259">
    <property type="term" value="P:methylation"/>
    <property type="evidence" value="ECO:0007669"/>
    <property type="project" value="UniProtKB-KW"/>
</dbReference>
<protein>
    <recommendedName>
        <fullName evidence="4">thiopurine S-methyltransferase</fullName>
        <ecNumber evidence="4">2.1.1.67</ecNumber>
    </recommendedName>
</protein>
<dbReference type="FunFam" id="3.40.50.150:FF:000101">
    <property type="entry name" value="Thiopurine S-methyltransferase"/>
    <property type="match status" value="1"/>
</dbReference>
<evidence type="ECO:0000313" key="10">
    <source>
        <dbReference type="Proteomes" id="UP000683360"/>
    </source>
</evidence>
<dbReference type="SUPFAM" id="SSF53335">
    <property type="entry name" value="S-adenosyl-L-methionine-dependent methyltransferases"/>
    <property type="match status" value="2"/>
</dbReference>
<evidence type="ECO:0000256" key="7">
    <source>
        <dbReference type="ARBA" id="ARBA00022679"/>
    </source>
</evidence>
<dbReference type="PROSITE" id="PS51585">
    <property type="entry name" value="SAM_MT_TPMT"/>
    <property type="match status" value="1"/>
</dbReference>
<keyword evidence="6 9" id="KW-0489">Methyltransferase</keyword>
<evidence type="ECO:0000256" key="6">
    <source>
        <dbReference type="ARBA" id="ARBA00022603"/>
    </source>
</evidence>
<sequence>MEEGDCTVTVDEWAKLWKDGKTDFHISELCNMFTKHVDKLLNNREKVKTFVPLCGKAVEMKWLWDKGHEVVGIECGEEALKEFFEENKIGYSIVEVPAVKGKLYKSDDGRIRLYCCDFYLFNSAIESEFGAIWDSGALNAINATDQEKYVAIIKSLMGNKCVNLTVIDDATEWEIPVNFDKMKTWFKDGFSVEANDYVEADEKLKSFGIKGQQLTNDHKMYRRSERKRTQTDRTNSGIASAAAKKAKHQHSDVAIKTDKSTKLWKEDKTIHTPKLCTMFTKHVDKMLNNREKIKIFIPHCGKAVEIKWLWDKGHEVVGVNCGEKALKECFEDNKIGYSIVKIPAVKGKLYKSYDGRIRLYCCDFYQFSSAIESGFGAVWDHSGSLIASDLAEQEKYVAIIKSLMGEKCVNLTVLDELSVNYDKIKTWFTDGFRVESSDYAKADKHLKSFGIKGHQLYTIFKI</sequence>
<dbReference type="InterPro" id="IPR029063">
    <property type="entry name" value="SAM-dependent_MTases_sf"/>
</dbReference>
<evidence type="ECO:0000256" key="5">
    <source>
        <dbReference type="ARBA" id="ARBA00022490"/>
    </source>
</evidence>
<dbReference type="EMBL" id="CAJPWZ010001580">
    <property type="protein sequence ID" value="CAG2217902.1"/>
    <property type="molecule type" value="Genomic_DNA"/>
</dbReference>